<dbReference type="InterPro" id="IPR036505">
    <property type="entry name" value="Amidase/PGRP_sf"/>
</dbReference>
<dbReference type="Proteomes" id="UP001596620">
    <property type="component" value="Unassembled WGS sequence"/>
</dbReference>
<evidence type="ECO:0008006" key="4">
    <source>
        <dbReference type="Google" id="ProtNLM"/>
    </source>
</evidence>
<keyword evidence="3" id="KW-1185">Reference proteome</keyword>
<evidence type="ECO:0000256" key="1">
    <source>
        <dbReference type="SAM" id="MobiDB-lite"/>
    </source>
</evidence>
<accession>A0ABW2UVQ2</accession>
<feature type="region of interest" description="Disordered" evidence="1">
    <location>
        <begin position="1"/>
        <end position="21"/>
    </location>
</feature>
<proteinExistence type="predicted"/>
<name>A0ABW2UVQ2_9BACI</name>
<sequence length="55" mass="5945">MVEIKQQLVSDTPNKFGRNNGRTYITIHTTANTNEGADAQMHADLQSGGNSRAAN</sequence>
<evidence type="ECO:0000313" key="2">
    <source>
        <dbReference type="EMBL" id="MFC7747315.1"/>
    </source>
</evidence>
<dbReference type="EMBL" id="JBHTGR010000021">
    <property type="protein sequence ID" value="MFC7747315.1"/>
    <property type="molecule type" value="Genomic_DNA"/>
</dbReference>
<reference evidence="3" key="1">
    <citation type="journal article" date="2019" name="Int. J. Syst. Evol. Microbiol.">
        <title>The Global Catalogue of Microorganisms (GCM) 10K type strain sequencing project: providing services to taxonomists for standard genome sequencing and annotation.</title>
        <authorList>
            <consortium name="The Broad Institute Genomics Platform"/>
            <consortium name="The Broad Institute Genome Sequencing Center for Infectious Disease"/>
            <person name="Wu L."/>
            <person name="Ma J."/>
        </authorList>
    </citation>
    <scope>NUCLEOTIDE SEQUENCE [LARGE SCALE GENOMIC DNA]</scope>
    <source>
        <strain evidence="3">JCM 30234</strain>
    </source>
</reference>
<feature type="region of interest" description="Disordered" evidence="1">
    <location>
        <begin position="34"/>
        <end position="55"/>
    </location>
</feature>
<dbReference type="Gene3D" id="3.40.80.10">
    <property type="entry name" value="Peptidoglycan recognition protein-like"/>
    <property type="match status" value="1"/>
</dbReference>
<evidence type="ECO:0000313" key="3">
    <source>
        <dbReference type="Proteomes" id="UP001596620"/>
    </source>
</evidence>
<dbReference type="RefSeq" id="WP_382358833.1">
    <property type="nucleotide sequence ID" value="NZ_JBHTGR010000021.1"/>
</dbReference>
<organism evidence="2 3">
    <name type="scientific">Lentibacillus kimchii</name>
    <dbReference type="NCBI Taxonomy" id="1542911"/>
    <lineage>
        <taxon>Bacteria</taxon>
        <taxon>Bacillati</taxon>
        <taxon>Bacillota</taxon>
        <taxon>Bacilli</taxon>
        <taxon>Bacillales</taxon>
        <taxon>Bacillaceae</taxon>
        <taxon>Lentibacillus</taxon>
    </lineage>
</organism>
<protein>
    <recommendedName>
        <fullName evidence="4">N-acetylmuramoyl-L-alanine amidase</fullName>
    </recommendedName>
</protein>
<gene>
    <name evidence="2" type="ORF">ACFQU8_08720</name>
</gene>
<comment type="caution">
    <text evidence="2">The sequence shown here is derived from an EMBL/GenBank/DDBJ whole genome shotgun (WGS) entry which is preliminary data.</text>
</comment>